<evidence type="ECO:0000313" key="2">
    <source>
        <dbReference type="EMBL" id="GFN75846.1"/>
    </source>
</evidence>
<comment type="caution">
    <text evidence="2">The sequence shown here is derived from an EMBL/GenBank/DDBJ whole genome shotgun (WGS) entry which is preliminary data.</text>
</comment>
<feature type="compositionally biased region" description="Polar residues" evidence="1">
    <location>
        <begin position="1"/>
        <end position="17"/>
    </location>
</feature>
<evidence type="ECO:0000313" key="3">
    <source>
        <dbReference type="Proteomes" id="UP000735302"/>
    </source>
</evidence>
<dbReference type="AlphaFoldDB" id="A0AAV3Y161"/>
<gene>
    <name evidence="2" type="ORF">PoB_000235200</name>
</gene>
<accession>A0AAV3Y161</accession>
<organism evidence="2 3">
    <name type="scientific">Plakobranchus ocellatus</name>
    <dbReference type="NCBI Taxonomy" id="259542"/>
    <lineage>
        <taxon>Eukaryota</taxon>
        <taxon>Metazoa</taxon>
        <taxon>Spiralia</taxon>
        <taxon>Lophotrochozoa</taxon>
        <taxon>Mollusca</taxon>
        <taxon>Gastropoda</taxon>
        <taxon>Heterobranchia</taxon>
        <taxon>Euthyneura</taxon>
        <taxon>Panpulmonata</taxon>
        <taxon>Sacoglossa</taxon>
        <taxon>Placobranchoidea</taxon>
        <taxon>Plakobranchidae</taxon>
        <taxon>Plakobranchus</taxon>
    </lineage>
</organism>
<evidence type="ECO:0000256" key="1">
    <source>
        <dbReference type="SAM" id="MobiDB-lite"/>
    </source>
</evidence>
<name>A0AAV3Y161_9GAST</name>
<dbReference type="Proteomes" id="UP000735302">
    <property type="component" value="Unassembled WGS sequence"/>
</dbReference>
<feature type="region of interest" description="Disordered" evidence="1">
    <location>
        <begin position="1"/>
        <end position="21"/>
    </location>
</feature>
<dbReference type="EMBL" id="BLXT01000300">
    <property type="protein sequence ID" value="GFN75846.1"/>
    <property type="molecule type" value="Genomic_DNA"/>
</dbReference>
<keyword evidence="3" id="KW-1185">Reference proteome</keyword>
<reference evidence="2 3" key="1">
    <citation type="journal article" date="2021" name="Elife">
        <title>Chloroplast acquisition without the gene transfer in kleptoplastic sea slugs, Plakobranchus ocellatus.</title>
        <authorList>
            <person name="Maeda T."/>
            <person name="Takahashi S."/>
            <person name="Yoshida T."/>
            <person name="Shimamura S."/>
            <person name="Takaki Y."/>
            <person name="Nagai Y."/>
            <person name="Toyoda A."/>
            <person name="Suzuki Y."/>
            <person name="Arimoto A."/>
            <person name="Ishii H."/>
            <person name="Satoh N."/>
            <person name="Nishiyama T."/>
            <person name="Hasebe M."/>
            <person name="Maruyama T."/>
            <person name="Minagawa J."/>
            <person name="Obokata J."/>
            <person name="Shigenobu S."/>
        </authorList>
    </citation>
    <scope>NUCLEOTIDE SEQUENCE [LARGE SCALE GENOMIC DNA]</scope>
</reference>
<sequence length="80" mass="8870">MPYAENNENPTPGSPTLKQARDPFYILQLKKKQQSSAPTDTKEGKLHQTKILQLEMPITLAARSHESPVSVVRVITNSVA</sequence>
<protein>
    <submittedName>
        <fullName evidence="2">Uncharacterized protein</fullName>
    </submittedName>
</protein>
<proteinExistence type="predicted"/>